<protein>
    <submittedName>
        <fullName evidence="1">Uncharacterized protein</fullName>
    </submittedName>
</protein>
<keyword evidence="2" id="KW-1185">Reference proteome</keyword>
<dbReference type="KEGG" id="bkw:BkAM31D_22365"/>
<organism evidence="1 2">
    <name type="scientific">Halalkalibacter krulwichiae</name>
    <dbReference type="NCBI Taxonomy" id="199441"/>
    <lineage>
        <taxon>Bacteria</taxon>
        <taxon>Bacillati</taxon>
        <taxon>Bacillota</taxon>
        <taxon>Bacilli</taxon>
        <taxon>Bacillales</taxon>
        <taxon>Bacillaceae</taxon>
        <taxon>Halalkalibacter</taxon>
    </lineage>
</organism>
<dbReference type="STRING" id="199441.BkAM31D_22365"/>
<name>A0A1X9MKW9_9BACI</name>
<dbReference type="EMBL" id="CP020814">
    <property type="protein sequence ID" value="ARK32381.1"/>
    <property type="molecule type" value="Genomic_DNA"/>
</dbReference>
<evidence type="ECO:0000313" key="2">
    <source>
        <dbReference type="Proteomes" id="UP000193006"/>
    </source>
</evidence>
<dbReference type="Proteomes" id="UP000193006">
    <property type="component" value="Chromosome"/>
</dbReference>
<reference evidence="1 2" key="1">
    <citation type="submission" date="2017-04" db="EMBL/GenBank/DDBJ databases">
        <title>Bacillus krulwichiae AM31D Genome sequencing and assembly.</title>
        <authorList>
            <person name="Krulwich T.A."/>
            <person name="Anastor L."/>
            <person name="Ehrlich R."/>
            <person name="Ehrlich G.D."/>
            <person name="Janto B."/>
        </authorList>
    </citation>
    <scope>NUCLEOTIDE SEQUENCE [LARGE SCALE GENOMIC DNA]</scope>
    <source>
        <strain evidence="1 2">AM31D</strain>
    </source>
</reference>
<gene>
    <name evidence="1" type="ORF">BkAM31D_22365</name>
</gene>
<accession>A0A1X9MKW9</accession>
<sequence length="62" mass="6948">MLKETICQNCGGSEFAEGTDFSSVRPLDKKFSMGSIKIYSFCLDCGEVRSIRIENPSKFKDC</sequence>
<evidence type="ECO:0000313" key="1">
    <source>
        <dbReference type="EMBL" id="ARK32381.1"/>
    </source>
</evidence>
<dbReference type="AlphaFoldDB" id="A0A1X9MKW9"/>
<proteinExistence type="predicted"/>